<evidence type="ECO:0000313" key="1">
    <source>
        <dbReference type="EMBL" id="KAB8196220.1"/>
    </source>
</evidence>
<dbReference type="AlphaFoldDB" id="A0A508B404"/>
<sequence length="183" mass="20981">MYRLGHSVEGQWVAHSHPPVFRMPAPDARSQGIVAGVPGSDPEVFLRLSRCLEEPLFLLYVLHTCRGEAETGRYQSPELSFRDLEAFVDEFRPLLCADGRFDLWAYSPEQKATVVWDRHNLLYAYGPLDRYATELRSLGFGQGIPEVPAPHTHHYRSELDVLAGKLIDRFNWVYSPLRPEDEQ</sequence>
<gene>
    <name evidence="1" type="ORF">FKV24_004545</name>
</gene>
<organism evidence="1 2">
    <name type="scientific">Marilutibacter maris</name>
    <dbReference type="NCBI Taxonomy" id="1605891"/>
    <lineage>
        <taxon>Bacteria</taxon>
        <taxon>Pseudomonadati</taxon>
        <taxon>Pseudomonadota</taxon>
        <taxon>Gammaproteobacteria</taxon>
        <taxon>Lysobacterales</taxon>
        <taxon>Lysobacteraceae</taxon>
        <taxon>Marilutibacter</taxon>
    </lineage>
</organism>
<evidence type="ECO:0000313" key="2">
    <source>
        <dbReference type="Proteomes" id="UP000320431"/>
    </source>
</evidence>
<dbReference type="Proteomes" id="UP000320431">
    <property type="component" value="Unassembled WGS sequence"/>
</dbReference>
<comment type="caution">
    <text evidence="1">The sequence shown here is derived from an EMBL/GenBank/DDBJ whole genome shotgun (WGS) entry which is preliminary data.</text>
</comment>
<accession>A0A508B404</accession>
<dbReference type="EMBL" id="VICD02000061">
    <property type="protein sequence ID" value="KAB8196220.1"/>
    <property type="molecule type" value="Genomic_DNA"/>
</dbReference>
<protein>
    <submittedName>
        <fullName evidence="1">Uncharacterized protein</fullName>
    </submittedName>
</protein>
<proteinExistence type="predicted"/>
<name>A0A508B404_9GAMM</name>
<reference evidence="1 2" key="1">
    <citation type="submission" date="2019-10" db="EMBL/GenBank/DDBJ databases">
        <title>Lysobacter alkalisoli sp. nov., isolated from saline-alkaline soil.</title>
        <authorList>
            <person name="Sun J.-Q."/>
        </authorList>
    </citation>
    <scope>NUCLEOTIDE SEQUENCE [LARGE SCALE GENOMIC DNA]</scope>
    <source>
        <strain evidence="1 2">KCTC 42381</strain>
    </source>
</reference>